<proteinExistence type="predicted"/>
<sequence length="163" mass="18307">MKKCLLNIVMGSLIFLGGCSKEGNFEFFEGGSLDIDNPGAFLVINYWAKWCAPCREEIPELNALQDEYRNQVIIAGVNFDQPIDTVLHEEKKVLGVLFPTFKIDPRIYLKLPPVTVLPETLILNSDGELLHRLIGPQTKESIAALISEKLTYEKVQPTFREAG</sequence>
<reference evidence="6 7" key="1">
    <citation type="submission" date="2019-02" db="EMBL/GenBank/DDBJ databases">
        <title>Prokaryotic population dynamics and viral predation in marine succession experiment using metagenomics: the confinement effect.</title>
        <authorList>
            <person name="Haro-Moreno J.M."/>
            <person name="Rodriguez-Valera F."/>
            <person name="Lopez-Perez M."/>
        </authorList>
    </citation>
    <scope>NUCLEOTIDE SEQUENCE [LARGE SCALE GENOMIC DNA]</scope>
    <source>
        <strain evidence="6">MED-G169</strain>
    </source>
</reference>
<dbReference type="PANTHER" id="PTHR42852">
    <property type="entry name" value="THIOL:DISULFIDE INTERCHANGE PROTEIN DSBE"/>
    <property type="match status" value="1"/>
</dbReference>
<keyword evidence="3" id="KW-1015">Disulfide bond</keyword>
<dbReference type="InterPro" id="IPR036249">
    <property type="entry name" value="Thioredoxin-like_sf"/>
</dbReference>
<evidence type="ECO:0000256" key="3">
    <source>
        <dbReference type="ARBA" id="ARBA00023157"/>
    </source>
</evidence>
<organism evidence="6 7">
    <name type="scientific">SAR92 clade bacterium</name>
    <dbReference type="NCBI Taxonomy" id="2315479"/>
    <lineage>
        <taxon>Bacteria</taxon>
        <taxon>Pseudomonadati</taxon>
        <taxon>Pseudomonadota</taxon>
        <taxon>Gammaproteobacteria</taxon>
        <taxon>Cellvibrionales</taxon>
        <taxon>Porticoccaceae</taxon>
        <taxon>SAR92 clade</taxon>
    </lineage>
</organism>
<evidence type="ECO:0000256" key="2">
    <source>
        <dbReference type="ARBA" id="ARBA00022748"/>
    </source>
</evidence>
<evidence type="ECO:0000313" key="7">
    <source>
        <dbReference type="Proteomes" id="UP000318148"/>
    </source>
</evidence>
<evidence type="ECO:0000256" key="1">
    <source>
        <dbReference type="ARBA" id="ARBA00004196"/>
    </source>
</evidence>
<dbReference type="SUPFAM" id="SSF52833">
    <property type="entry name" value="Thioredoxin-like"/>
    <property type="match status" value="1"/>
</dbReference>
<dbReference type="InterPro" id="IPR017937">
    <property type="entry name" value="Thioredoxin_CS"/>
</dbReference>
<comment type="caution">
    <text evidence="6">The sequence shown here is derived from an EMBL/GenBank/DDBJ whole genome shotgun (WGS) entry which is preliminary data.</text>
</comment>
<dbReference type="EMBL" id="SHBO01000003">
    <property type="protein sequence ID" value="RZO08622.1"/>
    <property type="molecule type" value="Genomic_DNA"/>
</dbReference>
<comment type="subcellular location">
    <subcellularLocation>
        <location evidence="1">Cell envelope</location>
    </subcellularLocation>
</comment>
<evidence type="ECO:0000313" key="6">
    <source>
        <dbReference type="EMBL" id="RZO08622.1"/>
    </source>
</evidence>
<dbReference type="PROSITE" id="PS00194">
    <property type="entry name" value="THIOREDOXIN_1"/>
    <property type="match status" value="1"/>
</dbReference>
<dbReference type="PROSITE" id="PS51257">
    <property type="entry name" value="PROKAR_LIPOPROTEIN"/>
    <property type="match status" value="1"/>
</dbReference>
<dbReference type="GO" id="GO:0030313">
    <property type="term" value="C:cell envelope"/>
    <property type="evidence" value="ECO:0007669"/>
    <property type="project" value="UniProtKB-SubCell"/>
</dbReference>
<dbReference type="AlphaFoldDB" id="A0A520LP59"/>
<feature type="domain" description="Thioredoxin" evidence="5">
    <location>
        <begin position="14"/>
        <end position="151"/>
    </location>
</feature>
<dbReference type="GO" id="GO:0015036">
    <property type="term" value="F:disulfide oxidoreductase activity"/>
    <property type="evidence" value="ECO:0007669"/>
    <property type="project" value="UniProtKB-ARBA"/>
</dbReference>
<dbReference type="Proteomes" id="UP000318148">
    <property type="component" value="Unassembled WGS sequence"/>
</dbReference>
<dbReference type="PANTHER" id="PTHR42852:SF6">
    <property type="entry name" value="THIOL:DISULFIDE INTERCHANGE PROTEIN DSBE"/>
    <property type="match status" value="1"/>
</dbReference>
<accession>A0A520LP59</accession>
<name>A0A520LP59_9GAMM</name>
<dbReference type="Gene3D" id="3.40.30.10">
    <property type="entry name" value="Glutaredoxin"/>
    <property type="match status" value="1"/>
</dbReference>
<gene>
    <name evidence="6" type="ORF">EVB02_00480</name>
</gene>
<evidence type="ECO:0000256" key="4">
    <source>
        <dbReference type="ARBA" id="ARBA00023284"/>
    </source>
</evidence>
<dbReference type="CDD" id="cd02966">
    <property type="entry name" value="TlpA_like_family"/>
    <property type="match status" value="1"/>
</dbReference>
<keyword evidence="2" id="KW-0201">Cytochrome c-type biogenesis</keyword>
<dbReference type="InterPro" id="IPR050553">
    <property type="entry name" value="Thioredoxin_ResA/DsbE_sf"/>
</dbReference>
<dbReference type="Pfam" id="PF00085">
    <property type="entry name" value="Thioredoxin"/>
    <property type="match status" value="1"/>
</dbReference>
<keyword evidence="4" id="KW-0676">Redox-active center</keyword>
<dbReference type="GO" id="GO:0017004">
    <property type="term" value="P:cytochrome complex assembly"/>
    <property type="evidence" value="ECO:0007669"/>
    <property type="project" value="UniProtKB-KW"/>
</dbReference>
<protein>
    <submittedName>
        <fullName evidence="6">TlpA family protein disulfide reductase</fullName>
    </submittedName>
</protein>
<dbReference type="PROSITE" id="PS51352">
    <property type="entry name" value="THIOREDOXIN_2"/>
    <property type="match status" value="1"/>
</dbReference>
<evidence type="ECO:0000259" key="5">
    <source>
        <dbReference type="PROSITE" id="PS51352"/>
    </source>
</evidence>
<dbReference type="InterPro" id="IPR013766">
    <property type="entry name" value="Thioredoxin_domain"/>
</dbReference>